<gene>
    <name evidence="1" type="ORF">FWILDA_LOCUS3216</name>
</gene>
<dbReference type="AlphaFoldDB" id="A0A9W4WRZ2"/>
<reference evidence="1" key="1">
    <citation type="submission" date="2022-08" db="EMBL/GenBank/DDBJ databases">
        <authorList>
            <person name="Kallberg Y."/>
            <person name="Tangrot J."/>
            <person name="Rosling A."/>
        </authorList>
    </citation>
    <scope>NUCLEOTIDE SEQUENCE</scope>
    <source>
        <strain evidence="1">Wild A</strain>
    </source>
</reference>
<proteinExistence type="predicted"/>
<name>A0A9W4WRZ2_9GLOM</name>
<comment type="caution">
    <text evidence="1">The sequence shown here is derived from an EMBL/GenBank/DDBJ whole genome shotgun (WGS) entry which is preliminary data.</text>
</comment>
<dbReference type="Proteomes" id="UP001153678">
    <property type="component" value="Unassembled WGS sequence"/>
</dbReference>
<sequence length="85" mass="9847">MEFEFFDISKIATPNKISPSKLLDPDEYLEDDDIEENLKDFTVITKATPFAVANHIKFIFKEKNNSKIILAVNNVFAQNNDFDEF</sequence>
<accession>A0A9W4WRZ2</accession>
<dbReference type="EMBL" id="CAMKVN010000416">
    <property type="protein sequence ID" value="CAI2167711.1"/>
    <property type="molecule type" value="Genomic_DNA"/>
</dbReference>
<protein>
    <submittedName>
        <fullName evidence="1">2767_t:CDS:1</fullName>
    </submittedName>
</protein>
<evidence type="ECO:0000313" key="2">
    <source>
        <dbReference type="Proteomes" id="UP001153678"/>
    </source>
</evidence>
<evidence type="ECO:0000313" key="1">
    <source>
        <dbReference type="EMBL" id="CAI2167711.1"/>
    </source>
</evidence>
<organism evidence="1 2">
    <name type="scientific">Funneliformis geosporum</name>
    <dbReference type="NCBI Taxonomy" id="1117311"/>
    <lineage>
        <taxon>Eukaryota</taxon>
        <taxon>Fungi</taxon>
        <taxon>Fungi incertae sedis</taxon>
        <taxon>Mucoromycota</taxon>
        <taxon>Glomeromycotina</taxon>
        <taxon>Glomeromycetes</taxon>
        <taxon>Glomerales</taxon>
        <taxon>Glomeraceae</taxon>
        <taxon>Funneliformis</taxon>
    </lineage>
</organism>
<keyword evidence="2" id="KW-1185">Reference proteome</keyword>